<proteinExistence type="predicted"/>
<dbReference type="EMBL" id="CAMXCT020000786">
    <property type="protein sequence ID" value="CAL1136650.1"/>
    <property type="molecule type" value="Genomic_DNA"/>
</dbReference>
<keyword evidence="4" id="KW-1185">Reference proteome</keyword>
<organism evidence="2">
    <name type="scientific">Cladocopium goreaui</name>
    <dbReference type="NCBI Taxonomy" id="2562237"/>
    <lineage>
        <taxon>Eukaryota</taxon>
        <taxon>Sar</taxon>
        <taxon>Alveolata</taxon>
        <taxon>Dinophyceae</taxon>
        <taxon>Suessiales</taxon>
        <taxon>Symbiodiniaceae</taxon>
        <taxon>Cladocopium</taxon>
    </lineage>
</organism>
<reference evidence="2" key="1">
    <citation type="submission" date="2022-10" db="EMBL/GenBank/DDBJ databases">
        <authorList>
            <person name="Chen Y."/>
            <person name="Dougan E. K."/>
            <person name="Chan C."/>
            <person name="Rhodes N."/>
            <person name="Thang M."/>
        </authorList>
    </citation>
    <scope>NUCLEOTIDE SEQUENCE</scope>
</reference>
<dbReference type="EMBL" id="CAMXCT010000786">
    <property type="protein sequence ID" value="CAI3983275.1"/>
    <property type="molecule type" value="Genomic_DNA"/>
</dbReference>
<feature type="compositionally biased region" description="Low complexity" evidence="1">
    <location>
        <begin position="1"/>
        <end position="11"/>
    </location>
</feature>
<reference evidence="3 4" key="2">
    <citation type="submission" date="2024-05" db="EMBL/GenBank/DDBJ databases">
        <authorList>
            <person name="Chen Y."/>
            <person name="Shah S."/>
            <person name="Dougan E. K."/>
            <person name="Thang M."/>
            <person name="Chan C."/>
        </authorList>
    </citation>
    <scope>NUCLEOTIDE SEQUENCE [LARGE SCALE GENOMIC DNA]</scope>
</reference>
<dbReference type="Proteomes" id="UP001152797">
    <property type="component" value="Unassembled WGS sequence"/>
</dbReference>
<dbReference type="OrthoDB" id="443126at2759"/>
<feature type="region of interest" description="Disordered" evidence="1">
    <location>
        <begin position="1"/>
        <end position="39"/>
    </location>
</feature>
<name>A0A9P1C2S1_9DINO</name>
<accession>A0A9P1C2S1</accession>
<gene>
    <name evidence="2" type="ORF">C1SCF055_LOCUS10896</name>
</gene>
<evidence type="ECO:0000313" key="3">
    <source>
        <dbReference type="EMBL" id="CAL4770587.1"/>
    </source>
</evidence>
<evidence type="ECO:0000256" key="1">
    <source>
        <dbReference type="SAM" id="MobiDB-lite"/>
    </source>
</evidence>
<evidence type="ECO:0000313" key="4">
    <source>
        <dbReference type="Proteomes" id="UP001152797"/>
    </source>
</evidence>
<protein>
    <submittedName>
        <fullName evidence="2">Uncharacterized protein</fullName>
    </submittedName>
</protein>
<comment type="caution">
    <text evidence="2">The sequence shown here is derived from an EMBL/GenBank/DDBJ whole genome shotgun (WGS) entry which is preliminary data.</text>
</comment>
<dbReference type="AlphaFoldDB" id="A0A9P1C2S1"/>
<dbReference type="EMBL" id="CAMXCT030000786">
    <property type="protein sequence ID" value="CAL4770587.1"/>
    <property type="molecule type" value="Genomic_DNA"/>
</dbReference>
<evidence type="ECO:0000313" key="2">
    <source>
        <dbReference type="EMBL" id="CAI3983275.1"/>
    </source>
</evidence>
<sequence>MATSSGTATTTVALKSSPDFNRPVTLQMGAEAPAASPHKSVMEMDQFFKRYYGEPAVSPHSSKFKPDPKAWYQHTLVVKVPDNDSKKKVHELSSVETRRRTRLFRRDASHLCDGSHDELTLIKENIHCGKPKNERGIMGWSQGSLLGYLLGFLTHFHRK</sequence>